<dbReference type="InterPro" id="IPR000999">
    <property type="entry name" value="RNase_III_dom"/>
</dbReference>
<dbReference type="Gene3D" id="1.10.1520.10">
    <property type="entry name" value="Ribonuclease III domain"/>
    <property type="match status" value="1"/>
</dbReference>
<feature type="non-terminal residue" evidence="2">
    <location>
        <position position="1"/>
    </location>
</feature>
<accession>A0A9N8JZ74</accession>
<dbReference type="GO" id="GO:0006396">
    <property type="term" value="P:RNA processing"/>
    <property type="evidence" value="ECO:0007669"/>
    <property type="project" value="InterPro"/>
</dbReference>
<dbReference type="GO" id="GO:0004525">
    <property type="term" value="F:ribonuclease III activity"/>
    <property type="evidence" value="ECO:0007669"/>
    <property type="project" value="InterPro"/>
</dbReference>
<dbReference type="SUPFAM" id="SSF69065">
    <property type="entry name" value="RNase III domain-like"/>
    <property type="match status" value="1"/>
</dbReference>
<proteinExistence type="predicted"/>
<dbReference type="Proteomes" id="UP000716446">
    <property type="component" value="Unassembled WGS sequence"/>
</dbReference>
<organism evidence="2 3">
    <name type="scientific">Aureobasidium vineae</name>
    <dbReference type="NCBI Taxonomy" id="2773715"/>
    <lineage>
        <taxon>Eukaryota</taxon>
        <taxon>Fungi</taxon>
        <taxon>Dikarya</taxon>
        <taxon>Ascomycota</taxon>
        <taxon>Pezizomycotina</taxon>
        <taxon>Dothideomycetes</taxon>
        <taxon>Dothideomycetidae</taxon>
        <taxon>Dothideales</taxon>
        <taxon>Saccotheciaceae</taxon>
        <taxon>Aureobasidium</taxon>
    </lineage>
</organism>
<comment type="caution">
    <text evidence="2">The sequence shown here is derived from an EMBL/GenBank/DDBJ whole genome shotgun (WGS) entry which is preliminary data.</text>
</comment>
<dbReference type="EMBL" id="CAIJEN010000017">
    <property type="protein sequence ID" value="CAD0096693.1"/>
    <property type="molecule type" value="Genomic_DNA"/>
</dbReference>
<reference evidence="2" key="1">
    <citation type="submission" date="2020-06" db="EMBL/GenBank/DDBJ databases">
        <authorList>
            <person name="Onetto C."/>
        </authorList>
    </citation>
    <scope>NUCLEOTIDE SEQUENCE</scope>
</reference>
<feature type="domain" description="RNase III" evidence="1">
    <location>
        <begin position="85"/>
        <end position="182"/>
    </location>
</feature>
<dbReference type="Pfam" id="PF00636">
    <property type="entry name" value="Ribonuclease_3"/>
    <property type="match status" value="1"/>
</dbReference>
<keyword evidence="3" id="KW-1185">Reference proteome</keyword>
<name>A0A9N8JZ74_9PEZI</name>
<protein>
    <recommendedName>
        <fullName evidence="1">RNase III domain-containing protein</fullName>
    </recommendedName>
</protein>
<evidence type="ECO:0000313" key="2">
    <source>
        <dbReference type="EMBL" id="CAD0096693.1"/>
    </source>
</evidence>
<sequence>LLKLAEGLPGTSVSFSTSSLLGNASSPYHLPKLKAEQIARVEGIIKYRFQDHENAYLWEALQMVAPSQRSVTSINGRVFTGNNHKLAIIGDAVMAIVIAEYWFSHKYSVLGLSIRSCSLSRWLILNKPDWDDLRKTKLSNQHFNNVALKKDLISCTDWKDCNEKVGASLVEALMGAIFLDSGRNMNAVRNAMISLGFTEVLDEPDCSNKQQVLMNDATANLDMITLEHEMVDSEEDN</sequence>
<evidence type="ECO:0000313" key="3">
    <source>
        <dbReference type="Proteomes" id="UP000716446"/>
    </source>
</evidence>
<dbReference type="AlphaFoldDB" id="A0A9N8JZ74"/>
<evidence type="ECO:0000259" key="1">
    <source>
        <dbReference type="Pfam" id="PF00636"/>
    </source>
</evidence>
<gene>
    <name evidence="2" type="ORF">AWRI4619_LOCUS9407</name>
</gene>
<dbReference type="InterPro" id="IPR036389">
    <property type="entry name" value="RNase_III_sf"/>
</dbReference>